<dbReference type="OrthoDB" id="6315550at2"/>
<comment type="caution">
    <text evidence="1">The sequence shown here is derived from an EMBL/GenBank/DDBJ whole genome shotgun (WGS) entry which is preliminary data.</text>
</comment>
<proteinExistence type="predicted"/>
<dbReference type="AlphaFoldDB" id="A0A0F4QXV4"/>
<dbReference type="InterPro" id="IPR021710">
    <property type="entry name" value="DUF3293"/>
</dbReference>
<reference evidence="1 2" key="1">
    <citation type="journal article" date="2015" name="BMC Genomics">
        <title>Genome mining reveals unlocked bioactive potential of marine Gram-negative bacteria.</title>
        <authorList>
            <person name="Machado H."/>
            <person name="Sonnenschein E.C."/>
            <person name="Melchiorsen J."/>
            <person name="Gram L."/>
        </authorList>
    </citation>
    <scope>NUCLEOTIDE SEQUENCE [LARGE SCALE GENOMIC DNA]</scope>
    <source>
        <strain evidence="1 2">S2471</strain>
    </source>
</reference>
<sequence length="149" mass="17437">MHHQIDNALWQQYQQVWFRPYGALPATLYGAIISLWNPNGAKQTQAKNRRFQHLMYQAIKRRGYQMHAMWGANASLDYREFSVLILCSERTAARLAALCAQKAYYFVDDKQVWLCNTYNPQQRVQLGTSFRARLTYDALPNHNHAIVSR</sequence>
<dbReference type="RefSeq" id="WP_046004042.1">
    <property type="nucleotide sequence ID" value="NZ_JXYA01000010.1"/>
</dbReference>
<keyword evidence="2" id="KW-1185">Reference proteome</keyword>
<dbReference type="PATRIC" id="fig|43658.5.peg.1240"/>
<dbReference type="Pfam" id="PF11697">
    <property type="entry name" value="DUF3293"/>
    <property type="match status" value="1"/>
</dbReference>
<protein>
    <recommendedName>
        <fullName evidence="3">DUF3293 domain-containing protein</fullName>
    </recommendedName>
</protein>
<dbReference type="EMBL" id="JXYA01000010">
    <property type="protein sequence ID" value="KJZ11417.1"/>
    <property type="molecule type" value="Genomic_DNA"/>
</dbReference>
<organism evidence="1 2">
    <name type="scientific">Pseudoalteromonas rubra</name>
    <dbReference type="NCBI Taxonomy" id="43658"/>
    <lineage>
        <taxon>Bacteria</taxon>
        <taxon>Pseudomonadati</taxon>
        <taxon>Pseudomonadota</taxon>
        <taxon>Gammaproteobacteria</taxon>
        <taxon>Alteromonadales</taxon>
        <taxon>Pseudoalteromonadaceae</taxon>
        <taxon>Pseudoalteromonas</taxon>
    </lineage>
</organism>
<evidence type="ECO:0008006" key="3">
    <source>
        <dbReference type="Google" id="ProtNLM"/>
    </source>
</evidence>
<gene>
    <name evidence="1" type="ORF">TW77_05930</name>
</gene>
<evidence type="ECO:0000313" key="1">
    <source>
        <dbReference type="EMBL" id="KJZ11417.1"/>
    </source>
</evidence>
<name>A0A0F4QXV4_9GAMM</name>
<dbReference type="Proteomes" id="UP000033452">
    <property type="component" value="Unassembled WGS sequence"/>
</dbReference>
<evidence type="ECO:0000313" key="2">
    <source>
        <dbReference type="Proteomes" id="UP000033452"/>
    </source>
</evidence>
<accession>A0A0F4QXV4</accession>